<dbReference type="GO" id="GO:0005737">
    <property type="term" value="C:cytoplasm"/>
    <property type="evidence" value="ECO:0007669"/>
    <property type="project" value="TreeGrafter"/>
</dbReference>
<comment type="similarity">
    <text evidence="1">Belongs to the metallophosphoesterase superfamily. YfcE family.</text>
</comment>
<organism evidence="3">
    <name type="scientific">candidate division WOR-3 bacterium</name>
    <dbReference type="NCBI Taxonomy" id="2052148"/>
    <lineage>
        <taxon>Bacteria</taxon>
        <taxon>Bacteria division WOR-3</taxon>
    </lineage>
</organism>
<dbReference type="EMBL" id="DTMZ01000092">
    <property type="protein sequence ID" value="HGD13212.1"/>
    <property type="molecule type" value="Genomic_DNA"/>
</dbReference>
<accession>A0A7V3PTT3</accession>
<protein>
    <submittedName>
        <fullName evidence="3">Metallophosphoesterase</fullName>
    </submittedName>
</protein>
<dbReference type="InterPro" id="IPR050126">
    <property type="entry name" value="Ap4A_hydrolase"/>
</dbReference>
<reference evidence="3" key="1">
    <citation type="journal article" date="2020" name="mSystems">
        <title>Genome- and Community-Level Interaction Insights into Carbon Utilization and Element Cycling Functions of Hydrothermarchaeota in Hydrothermal Sediment.</title>
        <authorList>
            <person name="Zhou Z."/>
            <person name="Liu Y."/>
            <person name="Xu W."/>
            <person name="Pan J."/>
            <person name="Luo Z.H."/>
            <person name="Li M."/>
        </authorList>
    </citation>
    <scope>NUCLEOTIDE SEQUENCE [LARGE SCALE GENOMIC DNA]</scope>
    <source>
        <strain evidence="3">SpSt-914</strain>
    </source>
</reference>
<dbReference type="InterPro" id="IPR029052">
    <property type="entry name" value="Metallo-depent_PP-like"/>
</dbReference>
<comment type="caution">
    <text evidence="3">The sequence shown here is derived from an EMBL/GenBank/DDBJ whole genome shotgun (WGS) entry which is preliminary data.</text>
</comment>
<dbReference type="Gene3D" id="3.60.21.10">
    <property type="match status" value="1"/>
</dbReference>
<evidence type="ECO:0000256" key="1">
    <source>
        <dbReference type="ARBA" id="ARBA00008950"/>
    </source>
</evidence>
<dbReference type="PANTHER" id="PTHR42850:SF2">
    <property type="entry name" value="BLL5683 PROTEIN"/>
    <property type="match status" value="1"/>
</dbReference>
<sequence>MLIGAFSDIHSNLEALTTVLDFFKRAGVQRLLCCGDLVGYGPDPHLCIELVRLARSLVVAGNHDYGVAGRTSINQFNQLAVAALHWTRHQLSESEITYLRNLPLMADFGQIHLVHSAPSAPAYWDYIHTLEDAEEEMGAFTSDICLIGHTHIPMVVEKISGKPARLIGDNVFPLRLEAKYLINVGSVGQPRDHDPRACCLIIDLDKHQAAFHRLNYDYPYTQQKIIAAGLPEYLSKRLDKGI</sequence>
<dbReference type="PIRSF" id="PIRSF000883">
    <property type="entry name" value="Pesterase_MJ0912"/>
    <property type="match status" value="1"/>
</dbReference>
<feature type="domain" description="Calcineurin-like phosphoesterase" evidence="2">
    <location>
        <begin position="1"/>
        <end position="205"/>
    </location>
</feature>
<dbReference type="SUPFAM" id="SSF56300">
    <property type="entry name" value="Metallo-dependent phosphatases"/>
    <property type="match status" value="1"/>
</dbReference>
<dbReference type="GO" id="GO:0016791">
    <property type="term" value="F:phosphatase activity"/>
    <property type="evidence" value="ECO:0007669"/>
    <property type="project" value="TreeGrafter"/>
</dbReference>
<proteinExistence type="inferred from homology"/>
<dbReference type="Pfam" id="PF12850">
    <property type="entry name" value="Metallophos_2"/>
    <property type="match status" value="1"/>
</dbReference>
<evidence type="ECO:0000259" key="2">
    <source>
        <dbReference type="Pfam" id="PF12850"/>
    </source>
</evidence>
<dbReference type="PANTHER" id="PTHR42850">
    <property type="entry name" value="METALLOPHOSPHOESTERASE"/>
    <property type="match status" value="1"/>
</dbReference>
<name>A0A7V3PTT3_UNCW3</name>
<gene>
    <name evidence="3" type="ORF">ENX16_03945</name>
</gene>
<dbReference type="InterPro" id="IPR011152">
    <property type="entry name" value="Pesterase_MJ0912"/>
</dbReference>
<evidence type="ECO:0000313" key="3">
    <source>
        <dbReference type="EMBL" id="HGD13212.1"/>
    </source>
</evidence>
<dbReference type="InterPro" id="IPR024654">
    <property type="entry name" value="Calcineurin-like_PHP_lpxH"/>
</dbReference>
<dbReference type="AlphaFoldDB" id="A0A7V3PTT3"/>